<protein>
    <submittedName>
        <fullName evidence="5">Unannotated protein</fullName>
    </submittedName>
</protein>
<dbReference type="GO" id="GO:0046872">
    <property type="term" value="F:metal ion binding"/>
    <property type="evidence" value="ECO:0007669"/>
    <property type="project" value="UniProtKB-KW"/>
</dbReference>
<evidence type="ECO:0000256" key="3">
    <source>
        <dbReference type="SAM" id="MobiDB-lite"/>
    </source>
</evidence>
<keyword evidence="1" id="KW-0479">Metal-binding</keyword>
<dbReference type="SUPFAM" id="SSF53639">
    <property type="entry name" value="AraD/HMP-PK domain-like"/>
    <property type="match status" value="1"/>
</dbReference>
<dbReference type="SMART" id="SM01007">
    <property type="entry name" value="Aldolase_II"/>
    <property type="match status" value="1"/>
</dbReference>
<dbReference type="AlphaFoldDB" id="A0A6J6T778"/>
<dbReference type="GO" id="GO:0005829">
    <property type="term" value="C:cytosol"/>
    <property type="evidence" value="ECO:0007669"/>
    <property type="project" value="TreeGrafter"/>
</dbReference>
<dbReference type="EMBL" id="CAEZYQ010000010">
    <property type="protein sequence ID" value="CAB4742723.1"/>
    <property type="molecule type" value="Genomic_DNA"/>
</dbReference>
<dbReference type="Pfam" id="PF00596">
    <property type="entry name" value="Aldolase_II"/>
    <property type="match status" value="1"/>
</dbReference>
<proteinExistence type="predicted"/>
<dbReference type="GO" id="GO:0016832">
    <property type="term" value="F:aldehyde-lyase activity"/>
    <property type="evidence" value="ECO:0007669"/>
    <property type="project" value="TreeGrafter"/>
</dbReference>
<evidence type="ECO:0000313" key="5">
    <source>
        <dbReference type="EMBL" id="CAB4742723.1"/>
    </source>
</evidence>
<dbReference type="Gene3D" id="3.40.225.10">
    <property type="entry name" value="Class II aldolase/adducin N-terminal domain"/>
    <property type="match status" value="1"/>
</dbReference>
<evidence type="ECO:0000256" key="2">
    <source>
        <dbReference type="ARBA" id="ARBA00023239"/>
    </source>
</evidence>
<sequence>MSPTPAALLAAAARRTAEEGLVVGTGGNLSVRDGDRLLVTAMGVDLARCTAADVVALSLDGTPLDPAAPAPTSELPLHLSVHTDARSGAGASAVVHVHAPWSTAAACVLDELPVVHYQQLLLGGSVRVAPYATFGTPELAAGVRAALAGRSAALMANHGAVVVGASLEQALERALLLEWLCALHHRASALGEVRTLSEAQQHEVVLAALASGYGTTSSSTSSSSGTVAATDDGGRA</sequence>
<evidence type="ECO:0000256" key="1">
    <source>
        <dbReference type="ARBA" id="ARBA00022723"/>
    </source>
</evidence>
<gene>
    <name evidence="5" type="ORF">UFOPK2761_01430</name>
</gene>
<dbReference type="InterPro" id="IPR036409">
    <property type="entry name" value="Aldolase_II/adducin_N_sf"/>
</dbReference>
<feature type="compositionally biased region" description="Low complexity" evidence="3">
    <location>
        <begin position="213"/>
        <end position="230"/>
    </location>
</feature>
<evidence type="ECO:0000259" key="4">
    <source>
        <dbReference type="SMART" id="SM01007"/>
    </source>
</evidence>
<name>A0A6J6T778_9ZZZZ</name>
<dbReference type="InterPro" id="IPR001303">
    <property type="entry name" value="Aldolase_II/adducin_N"/>
</dbReference>
<feature type="domain" description="Class II aldolase/adducin N-terminal" evidence="4">
    <location>
        <begin position="7"/>
        <end position="185"/>
    </location>
</feature>
<organism evidence="5">
    <name type="scientific">freshwater metagenome</name>
    <dbReference type="NCBI Taxonomy" id="449393"/>
    <lineage>
        <taxon>unclassified sequences</taxon>
        <taxon>metagenomes</taxon>
        <taxon>ecological metagenomes</taxon>
    </lineage>
</organism>
<dbReference type="PANTHER" id="PTHR22789:SF0">
    <property type="entry name" value="3-OXO-TETRONATE 4-PHOSPHATE DECARBOXYLASE-RELATED"/>
    <property type="match status" value="1"/>
</dbReference>
<accession>A0A6J6T778</accession>
<feature type="region of interest" description="Disordered" evidence="3">
    <location>
        <begin position="213"/>
        <end position="236"/>
    </location>
</feature>
<dbReference type="InterPro" id="IPR050197">
    <property type="entry name" value="Aldolase_class_II_sugar_metab"/>
</dbReference>
<dbReference type="GO" id="GO:0019323">
    <property type="term" value="P:pentose catabolic process"/>
    <property type="evidence" value="ECO:0007669"/>
    <property type="project" value="TreeGrafter"/>
</dbReference>
<reference evidence="5" key="1">
    <citation type="submission" date="2020-05" db="EMBL/GenBank/DDBJ databases">
        <authorList>
            <person name="Chiriac C."/>
            <person name="Salcher M."/>
            <person name="Ghai R."/>
            <person name="Kavagutti S V."/>
        </authorList>
    </citation>
    <scope>NUCLEOTIDE SEQUENCE</scope>
</reference>
<dbReference type="PANTHER" id="PTHR22789">
    <property type="entry name" value="FUCULOSE PHOSPHATE ALDOLASE"/>
    <property type="match status" value="1"/>
</dbReference>
<keyword evidence="2" id="KW-0456">Lyase</keyword>